<evidence type="ECO:0000256" key="2">
    <source>
        <dbReference type="ARBA" id="ARBA00010352"/>
    </source>
</evidence>
<keyword evidence="3" id="KW-0964">Secreted</keyword>
<accession>A0A3Q1GYE9</accession>
<evidence type="ECO:0000313" key="6">
    <source>
        <dbReference type="Ensembl" id="ENSATEP00000000444.2"/>
    </source>
</evidence>
<evidence type="ECO:0000256" key="3">
    <source>
        <dbReference type="ARBA" id="ARBA00022525"/>
    </source>
</evidence>
<dbReference type="PANTHER" id="PTHR10500:SF7">
    <property type="entry name" value="BETA-MICROSEMINOPROTEIN"/>
    <property type="match status" value="1"/>
</dbReference>
<dbReference type="PANTHER" id="PTHR10500">
    <property type="entry name" value="BETA-MICROSEMINOPROTEIN"/>
    <property type="match status" value="1"/>
</dbReference>
<reference evidence="6" key="1">
    <citation type="submission" date="2021-04" db="EMBL/GenBank/DDBJ databases">
        <authorList>
            <consortium name="Wellcome Sanger Institute Data Sharing"/>
        </authorList>
    </citation>
    <scope>NUCLEOTIDE SEQUENCE [LARGE SCALE GENOMIC DNA]</scope>
</reference>
<proteinExistence type="inferred from homology"/>
<name>A0A3Q1GYE9_ANATE</name>
<dbReference type="Pfam" id="PF05825">
    <property type="entry name" value="PSP94"/>
    <property type="match status" value="1"/>
</dbReference>
<dbReference type="Proteomes" id="UP000265040">
    <property type="component" value="Chromosome 9"/>
</dbReference>
<keyword evidence="7" id="KW-1185">Reference proteome</keyword>
<dbReference type="Gene3D" id="2.60.40.1900">
    <property type="entry name" value="Beta-microseminoprotein (PSP94) domain"/>
    <property type="match status" value="1"/>
</dbReference>
<comment type="subcellular location">
    <subcellularLocation>
        <location evidence="1">Secreted</location>
    </subcellularLocation>
</comment>
<dbReference type="GeneTree" id="ENSGT00940000168891"/>
<dbReference type="AlphaFoldDB" id="A0A3Q1GYE9"/>
<dbReference type="Ensembl" id="ENSATET00000000457.3">
    <property type="protein sequence ID" value="ENSATEP00000000444.2"/>
    <property type="gene ID" value="ENSATEG00000000258.3"/>
</dbReference>
<evidence type="ECO:0008006" key="8">
    <source>
        <dbReference type="Google" id="ProtNLM"/>
    </source>
</evidence>
<comment type="similarity">
    <text evidence="2">Belongs to the beta-microseminoprotein family.</text>
</comment>
<dbReference type="InParanoid" id="A0A3Q1GYE9"/>
<evidence type="ECO:0000256" key="5">
    <source>
        <dbReference type="SAM" id="SignalP"/>
    </source>
</evidence>
<evidence type="ECO:0000256" key="4">
    <source>
        <dbReference type="ARBA" id="ARBA00023157"/>
    </source>
</evidence>
<feature type="chain" id="PRO_5031192911" description="Beta-microseminoprotein" evidence="5">
    <location>
        <begin position="20"/>
        <end position="106"/>
    </location>
</feature>
<reference evidence="6" key="3">
    <citation type="submission" date="2025-09" db="UniProtKB">
        <authorList>
            <consortium name="Ensembl"/>
        </authorList>
    </citation>
    <scope>IDENTIFICATION</scope>
</reference>
<dbReference type="GO" id="GO:0005576">
    <property type="term" value="C:extracellular region"/>
    <property type="evidence" value="ECO:0007669"/>
    <property type="project" value="UniProtKB-SubCell"/>
</dbReference>
<sequence>MKYLALVVLLCTLLPLSDAACYRKLVEPGITHCQDDSDLTWHAVGSQWRNSRCMDCTCEECCAVYMTPRKFPEDCVSVFDSKECKYIVHKKNNPDVECPIYASVGK</sequence>
<keyword evidence="4" id="KW-1015">Disulfide bond</keyword>
<evidence type="ECO:0000313" key="7">
    <source>
        <dbReference type="Proteomes" id="UP000265040"/>
    </source>
</evidence>
<gene>
    <name evidence="6" type="primary">MSMB</name>
</gene>
<organism evidence="6 7">
    <name type="scientific">Anabas testudineus</name>
    <name type="common">Climbing perch</name>
    <name type="synonym">Anthias testudineus</name>
    <dbReference type="NCBI Taxonomy" id="64144"/>
    <lineage>
        <taxon>Eukaryota</taxon>
        <taxon>Metazoa</taxon>
        <taxon>Chordata</taxon>
        <taxon>Craniata</taxon>
        <taxon>Vertebrata</taxon>
        <taxon>Euteleostomi</taxon>
        <taxon>Actinopterygii</taxon>
        <taxon>Neopterygii</taxon>
        <taxon>Teleostei</taxon>
        <taxon>Neoteleostei</taxon>
        <taxon>Acanthomorphata</taxon>
        <taxon>Anabantaria</taxon>
        <taxon>Anabantiformes</taxon>
        <taxon>Anabantoidei</taxon>
        <taxon>Anabantidae</taxon>
        <taxon>Anabas</taxon>
    </lineage>
</organism>
<reference evidence="6" key="2">
    <citation type="submission" date="2025-08" db="UniProtKB">
        <authorList>
            <consortium name="Ensembl"/>
        </authorList>
    </citation>
    <scope>IDENTIFICATION</scope>
</reference>
<evidence type="ECO:0000256" key="1">
    <source>
        <dbReference type="ARBA" id="ARBA00004613"/>
    </source>
</evidence>
<protein>
    <recommendedName>
        <fullName evidence="8">Beta-microseminoprotein</fullName>
    </recommendedName>
</protein>
<feature type="signal peptide" evidence="5">
    <location>
        <begin position="1"/>
        <end position="19"/>
    </location>
</feature>
<dbReference type="InterPro" id="IPR008735">
    <property type="entry name" value="PSP94"/>
</dbReference>
<keyword evidence="5" id="KW-0732">Signal</keyword>
<dbReference type="OrthoDB" id="6076852at2759"/>